<dbReference type="Proteomes" id="UP001404956">
    <property type="component" value="Unassembled WGS sequence"/>
</dbReference>
<organism evidence="1 2">
    <name type="scientific">Deinococcus aluminii</name>
    <dbReference type="NCBI Taxonomy" id="1656885"/>
    <lineage>
        <taxon>Bacteria</taxon>
        <taxon>Thermotogati</taxon>
        <taxon>Deinococcota</taxon>
        <taxon>Deinococci</taxon>
        <taxon>Deinococcales</taxon>
        <taxon>Deinococcaceae</taxon>
        <taxon>Deinococcus</taxon>
    </lineage>
</organism>
<name>A0ABP9XAE0_9DEIO</name>
<evidence type="ECO:0000313" key="1">
    <source>
        <dbReference type="EMBL" id="GAA5532347.1"/>
    </source>
</evidence>
<comment type="caution">
    <text evidence="1">The sequence shown here is derived from an EMBL/GenBank/DDBJ whole genome shotgun (WGS) entry which is preliminary data.</text>
</comment>
<protein>
    <submittedName>
        <fullName evidence="1">Uncharacterized protein</fullName>
    </submittedName>
</protein>
<accession>A0ABP9XAE0</accession>
<keyword evidence="2" id="KW-1185">Reference proteome</keyword>
<reference evidence="1 2" key="1">
    <citation type="submission" date="2024-02" db="EMBL/GenBank/DDBJ databases">
        <title>Deinococcus aluminii NBRC 112889.</title>
        <authorList>
            <person name="Ichikawa N."/>
            <person name="Katano-Makiyama Y."/>
            <person name="Hidaka K."/>
        </authorList>
    </citation>
    <scope>NUCLEOTIDE SEQUENCE [LARGE SCALE GENOMIC DNA]</scope>
    <source>
        <strain evidence="1 2">NBRC 112889</strain>
    </source>
</reference>
<dbReference type="EMBL" id="BAABRV010000001">
    <property type="protein sequence ID" value="GAA5532347.1"/>
    <property type="molecule type" value="Genomic_DNA"/>
</dbReference>
<sequence>MPSRAFLERRNALWARLRSLTPGTPDFEATLDELAALTGWDRERVLAGLGLTPEEASRPGEEQ</sequence>
<evidence type="ECO:0000313" key="2">
    <source>
        <dbReference type="Proteomes" id="UP001404956"/>
    </source>
</evidence>
<proteinExistence type="predicted"/>
<gene>
    <name evidence="1" type="ORF">Dalu01_00736</name>
</gene>
<dbReference type="RefSeq" id="WP_345451345.1">
    <property type="nucleotide sequence ID" value="NZ_BAABRV010000001.1"/>
</dbReference>